<dbReference type="InterPro" id="IPR047215">
    <property type="entry name" value="Galactose_mutarotase-like"/>
</dbReference>
<sequence length="335" mass="36084">MTRIEQVANLPDGSPVERVLLRGGGLTASVLSHGAILQDLRLDGHASALVLGFARFEDYLSSPFCFGTTVGRCANRIAGACFELDGAVHRLDANFLGKHHLHGGNSGMANQLWSFEDVGPDHATLGLVLGDGHMGYPGVLTTRVSFALLAGGVLDIRMTATTDQATLCNLAHHSYFNLSGAPDILDHRLQIFADHYLPVDHELIPTGRVARVAGTCLDLRDGQRLGDVCSRSAIDHNLCIGQDRSPLRTVGELRGGDVRMQIRTTEPGLQVFDGAPIVAEAPGLDGRRMGAYAGIALEPQVWPDAIHHPNWPQPILRPGETYNQHTQFVFAKSAD</sequence>
<evidence type="ECO:0000313" key="6">
    <source>
        <dbReference type="EMBL" id="MCV2868420.1"/>
    </source>
</evidence>
<keyword evidence="7" id="KW-1185">Reference proteome</keyword>
<dbReference type="Gene3D" id="2.70.98.10">
    <property type="match status" value="1"/>
</dbReference>
<name>A0ABT2ZBJ0_9RHOB</name>
<dbReference type="InterPro" id="IPR008183">
    <property type="entry name" value="Aldose_1/G6P_1-epimerase"/>
</dbReference>
<evidence type="ECO:0000256" key="2">
    <source>
        <dbReference type="ARBA" id="ARBA00006206"/>
    </source>
</evidence>
<dbReference type="InterPro" id="IPR011013">
    <property type="entry name" value="Gal_mutarotase_sf_dom"/>
</dbReference>
<dbReference type="InterPro" id="IPR015443">
    <property type="entry name" value="Aldose_1-epimerase"/>
</dbReference>
<dbReference type="SUPFAM" id="SSF74650">
    <property type="entry name" value="Galactose mutarotase-like"/>
    <property type="match status" value="1"/>
</dbReference>
<evidence type="ECO:0000256" key="5">
    <source>
        <dbReference type="PIRNR" id="PIRNR005096"/>
    </source>
</evidence>
<accession>A0ABT2ZBJ0</accession>
<comment type="pathway">
    <text evidence="1 5">Carbohydrate metabolism; hexose metabolism.</text>
</comment>
<organism evidence="6 7">
    <name type="scientific">Albidovulum marisflavi</name>
    <dbReference type="NCBI Taxonomy" id="2984159"/>
    <lineage>
        <taxon>Bacteria</taxon>
        <taxon>Pseudomonadati</taxon>
        <taxon>Pseudomonadota</taxon>
        <taxon>Alphaproteobacteria</taxon>
        <taxon>Rhodobacterales</taxon>
        <taxon>Paracoccaceae</taxon>
        <taxon>Albidovulum</taxon>
    </lineage>
</organism>
<dbReference type="Proteomes" id="UP001652542">
    <property type="component" value="Unassembled WGS sequence"/>
</dbReference>
<evidence type="ECO:0000313" key="7">
    <source>
        <dbReference type="Proteomes" id="UP001652542"/>
    </source>
</evidence>
<evidence type="ECO:0000256" key="4">
    <source>
        <dbReference type="ARBA" id="ARBA00023277"/>
    </source>
</evidence>
<dbReference type="PIRSF" id="PIRSF005096">
    <property type="entry name" value="GALM"/>
    <property type="match status" value="1"/>
</dbReference>
<proteinExistence type="inferred from homology"/>
<comment type="caution">
    <text evidence="6">The sequence shown here is derived from an EMBL/GenBank/DDBJ whole genome shotgun (WGS) entry which is preliminary data.</text>
</comment>
<dbReference type="CDD" id="cd09019">
    <property type="entry name" value="galactose_mutarotase_like"/>
    <property type="match status" value="1"/>
</dbReference>
<protein>
    <recommendedName>
        <fullName evidence="5">Aldose 1-epimerase</fullName>
        <ecNumber evidence="5">5.1.3.3</ecNumber>
    </recommendedName>
</protein>
<dbReference type="EMBL" id="JAOWKY010000001">
    <property type="protein sequence ID" value="MCV2868420.1"/>
    <property type="molecule type" value="Genomic_DNA"/>
</dbReference>
<keyword evidence="3 5" id="KW-0413">Isomerase</keyword>
<evidence type="ECO:0000256" key="3">
    <source>
        <dbReference type="ARBA" id="ARBA00023235"/>
    </source>
</evidence>
<comment type="similarity">
    <text evidence="2 5">Belongs to the aldose epimerase family.</text>
</comment>
<dbReference type="RefSeq" id="WP_263734032.1">
    <property type="nucleotide sequence ID" value="NZ_JAOWKY010000001.1"/>
</dbReference>
<dbReference type="Pfam" id="PF01263">
    <property type="entry name" value="Aldose_epim"/>
    <property type="match status" value="1"/>
</dbReference>
<gene>
    <name evidence="6" type="ORF">OEW28_07240</name>
</gene>
<evidence type="ECO:0000256" key="1">
    <source>
        <dbReference type="ARBA" id="ARBA00005028"/>
    </source>
</evidence>
<dbReference type="PANTHER" id="PTHR10091">
    <property type="entry name" value="ALDOSE-1-EPIMERASE"/>
    <property type="match status" value="1"/>
</dbReference>
<dbReference type="PANTHER" id="PTHR10091:SF49">
    <property type="entry name" value="ALDOSE 1-EPIMERASE"/>
    <property type="match status" value="1"/>
</dbReference>
<comment type="catalytic activity">
    <reaction evidence="5">
        <text>alpha-D-glucose = beta-D-glucose</text>
        <dbReference type="Rhea" id="RHEA:10264"/>
        <dbReference type="ChEBI" id="CHEBI:15903"/>
        <dbReference type="ChEBI" id="CHEBI:17925"/>
        <dbReference type="EC" id="5.1.3.3"/>
    </reaction>
</comment>
<dbReference type="InterPro" id="IPR014718">
    <property type="entry name" value="GH-type_carb-bd"/>
</dbReference>
<reference evidence="6 7" key="1">
    <citation type="submission" date="2022-10" db="EMBL/GenBank/DDBJ databases">
        <title>Defluviimonas sp. nov., isolated from ocean surface water.</title>
        <authorList>
            <person name="He W."/>
            <person name="Wang L."/>
            <person name="Zhang D.-F."/>
        </authorList>
    </citation>
    <scope>NUCLEOTIDE SEQUENCE [LARGE SCALE GENOMIC DNA]</scope>
    <source>
        <strain evidence="6 7">WL0002</strain>
    </source>
</reference>
<keyword evidence="4 5" id="KW-0119">Carbohydrate metabolism</keyword>
<dbReference type="EC" id="5.1.3.3" evidence="5"/>